<dbReference type="SMART" id="SM00332">
    <property type="entry name" value="PP2Cc"/>
    <property type="match status" value="1"/>
</dbReference>
<evidence type="ECO:0000259" key="1">
    <source>
        <dbReference type="PROSITE" id="PS51746"/>
    </source>
</evidence>
<dbReference type="Pfam" id="PF00481">
    <property type="entry name" value="PP2C"/>
    <property type="match status" value="1"/>
</dbReference>
<evidence type="ECO:0000313" key="3">
    <source>
        <dbReference type="Proteomes" id="UP001197795"/>
    </source>
</evidence>
<dbReference type="RefSeq" id="WP_227733761.1">
    <property type="nucleotide sequence ID" value="NZ_JAJEPV010000045.1"/>
</dbReference>
<comment type="caution">
    <text evidence="2">The sequence shown here is derived from an EMBL/GenBank/DDBJ whole genome shotgun (WGS) entry which is preliminary data.</text>
</comment>
<dbReference type="InterPro" id="IPR036457">
    <property type="entry name" value="PPM-type-like_dom_sf"/>
</dbReference>
<dbReference type="Gene3D" id="3.60.40.10">
    <property type="entry name" value="PPM-type phosphatase domain"/>
    <property type="match status" value="1"/>
</dbReference>
<dbReference type="PROSITE" id="PS51746">
    <property type="entry name" value="PPM_2"/>
    <property type="match status" value="1"/>
</dbReference>
<reference evidence="2 3" key="1">
    <citation type="submission" date="2021-10" db="EMBL/GenBank/DDBJ databases">
        <title>Anaerobic single-cell dispensing facilitates the cultivation of human gut bacteria.</title>
        <authorList>
            <person name="Afrizal A."/>
        </authorList>
    </citation>
    <scope>NUCLEOTIDE SEQUENCE [LARGE SCALE GENOMIC DNA]</scope>
    <source>
        <strain evidence="2 3">CLA-AA-H273</strain>
    </source>
</reference>
<dbReference type="SMART" id="SM00331">
    <property type="entry name" value="PP2C_SIG"/>
    <property type="match status" value="1"/>
</dbReference>
<feature type="domain" description="PPM-type phosphatase" evidence="1">
    <location>
        <begin position="39"/>
        <end position="277"/>
    </location>
</feature>
<dbReference type="AlphaFoldDB" id="A0AAE3A695"/>
<sequence>MTMGMQALSGLGLVYIILIFCRCILKWGDGSCGTDKRPGIGIAQTTGSRQVQADVAQIWDSSAGLMAVIADGIGSANTGKVCAQVAADAILDRYEPYCELNDPIYFFRTSFLEASQRIQRTIGERRGGASTGAVFINRSHLYYAVAGDIRVAVMRGGEMIPLSKGQTLDVLAAQAYEDGKISRQDTLWSMEEKKVWSYLGQDGFHEIEVCEKPVLLKPEDKVLLMSKGIFEELSWREIEDILIDTDDSQKSADCLIRAAEQKGNPQRDNGSVILIQRLEA</sequence>
<evidence type="ECO:0000313" key="2">
    <source>
        <dbReference type="EMBL" id="MCC2120820.1"/>
    </source>
</evidence>
<protein>
    <submittedName>
        <fullName evidence="2">Protein phosphatase 2C domain-containing protein</fullName>
    </submittedName>
</protein>
<gene>
    <name evidence="2" type="ORF">LKD75_14690</name>
</gene>
<name>A0AAE3A695_9FIRM</name>
<dbReference type="SUPFAM" id="SSF81606">
    <property type="entry name" value="PP2C-like"/>
    <property type="match status" value="1"/>
</dbReference>
<dbReference type="EMBL" id="JAJEPV010000045">
    <property type="protein sequence ID" value="MCC2120820.1"/>
    <property type="molecule type" value="Genomic_DNA"/>
</dbReference>
<proteinExistence type="predicted"/>
<dbReference type="Proteomes" id="UP001197795">
    <property type="component" value="Unassembled WGS sequence"/>
</dbReference>
<organism evidence="2 3">
    <name type="scientific">Waltera acetigignens</name>
    <dbReference type="NCBI Taxonomy" id="2981769"/>
    <lineage>
        <taxon>Bacteria</taxon>
        <taxon>Bacillati</taxon>
        <taxon>Bacillota</taxon>
        <taxon>Clostridia</taxon>
        <taxon>Lachnospirales</taxon>
        <taxon>Lachnospiraceae</taxon>
        <taxon>Waltera</taxon>
    </lineage>
</organism>
<keyword evidence="3" id="KW-1185">Reference proteome</keyword>
<accession>A0AAE3A695</accession>
<dbReference type="InterPro" id="IPR001932">
    <property type="entry name" value="PPM-type_phosphatase-like_dom"/>
</dbReference>